<sequence length="1013" mass="113242">MHLDDADSALFLAVVRAFVSALPPSPARFPNSTGHSREPQSEDQRRDQRKRDNVITFLRFEVHELASVLNKDRAVSDLPDDAFDKASEALEDVLNLLDGIVDDRICGSERNVLVTSSCATFPNLRALDNLVRPYGSSRIPSEILQWIKYPVQGAEPLQYRKIANPIQHFNNTIKGIYEAHMANAELDLAQVEAIQIFHQSRQSQDDNTDNMEAEADIQHAQKVCESTMSLAKLFSKALKPCSPPHSAHIHLSGFDEREIDMLISVCGVDRTRYHNVHWVSSISPTRAELQQGPPDSICTVLKESSDALTKLRIHLQRDGCWNSWRPGPQDRVRKCVAPKKTLDEWLCPTIDGEAATVGSSKLTKKNKLRLALKIAKSLLCFLGSPLLQGPWKSQTILVSEIAGGLPHEDLNIKPYIFGRLTGCLEQDNSEASECMRTKSSILDLALLLWEVFVGEKVTIADEDRDEDEEEVDSLFDALNIREIKSRESSFIDIFCLDIIANCLNLYGQARKIDAAFRAKLYWDIVKPLIKSCEDYMPKKKTAKSTELFSLPTLHRTAVGTGIIIQQAKQHNALTTLGGINKTYAPFPTGNRHVQNNRPSISAVTIARENHGKTSTNGLESRNLQHLTNRSPRMGPAAEDKVLENESKLENQLAKPYMWPKQCVLFDADDRAYEERSYPDRDTEDFLARMTTFVTENVLPLSEELACNIRHERQKRKIRIAVLDTGVHFDEADEVFQHGQARIILKQNFLGKDRTAYTDCYGHGTHVVRLLLRLAPFAEIIVAKISESKQLTEGSQIIDALHWVSGADCNADVIVMSFGLGPIPHPEMERLIQSLVTRGKLVFAAASNGGGNELRAFPAKAAGVFCIHVSDGKGNKTGINPAPVSGDNFSTLGNAINSKWEGKQVYVSGSSFAAPVAASIAANALEYIRHTLTEEFDQPEYFYSYQGMRALFSCLADGMDGYDYVKPWKRHLWDEGTQPEDTCSALRAIATYGPERWIKLTSEDSFQGFRDYKD</sequence>
<keyword evidence="2" id="KW-1185">Reference proteome</keyword>
<dbReference type="Proteomes" id="UP001143910">
    <property type="component" value="Unassembled WGS sequence"/>
</dbReference>
<organism evidence="1 2">
    <name type="scientific">Zarea fungicola</name>
    <dbReference type="NCBI Taxonomy" id="93591"/>
    <lineage>
        <taxon>Eukaryota</taxon>
        <taxon>Fungi</taxon>
        <taxon>Dikarya</taxon>
        <taxon>Ascomycota</taxon>
        <taxon>Pezizomycotina</taxon>
        <taxon>Sordariomycetes</taxon>
        <taxon>Hypocreomycetidae</taxon>
        <taxon>Hypocreales</taxon>
        <taxon>Cordycipitaceae</taxon>
        <taxon>Zarea</taxon>
    </lineage>
</organism>
<proteinExistence type="predicted"/>
<accession>A0ACC1NAE9</accession>
<comment type="caution">
    <text evidence="1">The sequence shown here is derived from an EMBL/GenBank/DDBJ whole genome shotgun (WGS) entry which is preliminary data.</text>
</comment>
<gene>
    <name evidence="1" type="ORF">NQ176_g5263</name>
</gene>
<name>A0ACC1NAE9_9HYPO</name>
<evidence type="ECO:0000313" key="2">
    <source>
        <dbReference type="Proteomes" id="UP001143910"/>
    </source>
</evidence>
<protein>
    <submittedName>
        <fullName evidence="1">Uncharacterized protein</fullName>
    </submittedName>
</protein>
<reference evidence="1" key="1">
    <citation type="submission" date="2022-08" db="EMBL/GenBank/DDBJ databases">
        <title>Genome Sequence of Lecanicillium fungicola.</title>
        <authorList>
            <person name="Buettner E."/>
        </authorList>
    </citation>
    <scope>NUCLEOTIDE SEQUENCE</scope>
    <source>
        <strain evidence="1">Babe33</strain>
    </source>
</reference>
<dbReference type="EMBL" id="JANJQO010000649">
    <property type="protein sequence ID" value="KAJ2975889.1"/>
    <property type="molecule type" value="Genomic_DNA"/>
</dbReference>
<evidence type="ECO:0000313" key="1">
    <source>
        <dbReference type="EMBL" id="KAJ2975889.1"/>
    </source>
</evidence>